<evidence type="ECO:0000313" key="1">
    <source>
        <dbReference type="EMBL" id="MBB4735070.1"/>
    </source>
</evidence>
<name>A0A7W7GMY4_9MICC</name>
<protein>
    <submittedName>
        <fullName evidence="1">Cytoplasmic iron level regulating protein YaaA (DUF328/UPF0246 family)</fullName>
    </submittedName>
</protein>
<sequence>MLILLPPSEGKTSPASGSGFDPSALRFADDAAVRAGRDEMLARLAEVSARKDALELLGVGASLTHEVAANRHLASAPAAAGHRVYSGVLFDALDYASLPERARHRARRQTLVFSALFGVTGLGDRIPAYRLPIGARLPETPGLAAWWRPRLTPALDAAAEQDGGPVVDCRSGGYAAQWKAPAHRTVTVDVFQLRNGTPKVVSHFAKHTRGLVARALLQAPARSTRSLEAVAEVVRAHPAAPVAEDGTAPADGAARWHVELVEPTGAKPGSLRITLPET</sequence>
<gene>
    <name evidence="1" type="ORF">HDA30_000578</name>
</gene>
<dbReference type="InterPro" id="IPR005583">
    <property type="entry name" value="YaaA"/>
</dbReference>
<evidence type="ECO:0000313" key="2">
    <source>
        <dbReference type="Proteomes" id="UP000540191"/>
    </source>
</evidence>
<proteinExistence type="predicted"/>
<organism evidence="1 2">
    <name type="scientific">Micrococcus cohnii</name>
    <dbReference type="NCBI Taxonomy" id="993416"/>
    <lineage>
        <taxon>Bacteria</taxon>
        <taxon>Bacillati</taxon>
        <taxon>Actinomycetota</taxon>
        <taxon>Actinomycetes</taxon>
        <taxon>Micrococcales</taxon>
        <taxon>Micrococcaceae</taxon>
        <taxon>Micrococcus</taxon>
    </lineage>
</organism>
<dbReference type="Proteomes" id="UP000540191">
    <property type="component" value="Unassembled WGS sequence"/>
</dbReference>
<keyword evidence="2" id="KW-1185">Reference proteome</keyword>
<comment type="caution">
    <text evidence="1">The sequence shown here is derived from an EMBL/GenBank/DDBJ whole genome shotgun (WGS) entry which is preliminary data.</text>
</comment>
<dbReference type="EMBL" id="JACHNA010000001">
    <property type="protein sequence ID" value="MBB4735070.1"/>
    <property type="molecule type" value="Genomic_DNA"/>
</dbReference>
<dbReference type="GO" id="GO:0005829">
    <property type="term" value="C:cytosol"/>
    <property type="evidence" value="ECO:0007669"/>
    <property type="project" value="TreeGrafter"/>
</dbReference>
<dbReference type="PANTHER" id="PTHR30283:SF4">
    <property type="entry name" value="PEROXIDE STRESS RESISTANCE PROTEIN YAAA"/>
    <property type="match status" value="1"/>
</dbReference>
<dbReference type="RefSeq" id="WP_158495753.1">
    <property type="nucleotide sequence ID" value="NZ_JACHNA010000001.1"/>
</dbReference>
<dbReference type="AlphaFoldDB" id="A0A7W7GMY4"/>
<dbReference type="GO" id="GO:0033194">
    <property type="term" value="P:response to hydroperoxide"/>
    <property type="evidence" value="ECO:0007669"/>
    <property type="project" value="TreeGrafter"/>
</dbReference>
<accession>A0A7W7GMY4</accession>
<dbReference type="Pfam" id="PF03883">
    <property type="entry name" value="H2O2_YaaD"/>
    <property type="match status" value="1"/>
</dbReference>
<dbReference type="PANTHER" id="PTHR30283">
    <property type="entry name" value="PEROXIDE STRESS RESPONSE PROTEIN YAAA"/>
    <property type="match status" value="1"/>
</dbReference>
<reference evidence="1 2" key="1">
    <citation type="submission" date="2020-08" db="EMBL/GenBank/DDBJ databases">
        <title>Sequencing the genomes of 1000 actinobacteria strains.</title>
        <authorList>
            <person name="Klenk H.-P."/>
        </authorList>
    </citation>
    <scope>NUCLEOTIDE SEQUENCE [LARGE SCALE GENOMIC DNA]</scope>
    <source>
        <strain evidence="1 2">DSM 23974</strain>
    </source>
</reference>